<dbReference type="GO" id="GO:0016301">
    <property type="term" value="F:kinase activity"/>
    <property type="evidence" value="ECO:0007669"/>
    <property type="project" value="UniProtKB-KW"/>
</dbReference>
<dbReference type="InterPro" id="IPR003594">
    <property type="entry name" value="HATPase_dom"/>
</dbReference>
<dbReference type="PANTHER" id="PTHR24421">
    <property type="entry name" value="NITRATE/NITRITE SENSOR PROTEIN NARX-RELATED"/>
    <property type="match status" value="1"/>
</dbReference>
<keyword evidence="5" id="KW-0472">Membrane</keyword>
<reference evidence="8 9" key="1">
    <citation type="submission" date="2020-04" db="EMBL/GenBank/DDBJ databases">
        <title>Knoellia sp. isolate from air conditioner.</title>
        <authorList>
            <person name="Chea S."/>
            <person name="Kim D.-U."/>
        </authorList>
    </citation>
    <scope>NUCLEOTIDE SEQUENCE [LARGE SCALE GENOMIC DNA]</scope>
    <source>
        <strain evidence="8 9">DB2414S</strain>
    </source>
</reference>
<feature type="compositionally biased region" description="Low complexity" evidence="4">
    <location>
        <begin position="12"/>
        <end position="30"/>
    </location>
</feature>
<feature type="transmembrane region" description="Helical" evidence="5">
    <location>
        <begin position="197"/>
        <end position="215"/>
    </location>
</feature>
<keyword evidence="2" id="KW-0418">Kinase</keyword>
<gene>
    <name evidence="8" type="ORF">HJG52_11215</name>
</gene>
<dbReference type="CDD" id="cd16936">
    <property type="entry name" value="HATPase_RsbW-like"/>
    <property type="match status" value="1"/>
</dbReference>
<keyword evidence="5" id="KW-0812">Transmembrane</keyword>
<dbReference type="RefSeq" id="WP_171243664.1">
    <property type="nucleotide sequence ID" value="NZ_JABEPQ010000002.1"/>
</dbReference>
<evidence type="ECO:0000259" key="6">
    <source>
        <dbReference type="Pfam" id="PF04024"/>
    </source>
</evidence>
<feature type="domain" description="Phage shock protein PspC N-terminal" evidence="6">
    <location>
        <begin position="37"/>
        <end position="90"/>
    </location>
</feature>
<evidence type="ECO:0000256" key="2">
    <source>
        <dbReference type="ARBA" id="ARBA00022777"/>
    </source>
</evidence>
<feature type="transmembrane region" description="Helical" evidence="5">
    <location>
        <begin position="132"/>
        <end position="153"/>
    </location>
</feature>
<protein>
    <submittedName>
        <fullName evidence="8">PspC domain-containing protein</fullName>
    </submittedName>
</protein>
<evidence type="ECO:0000256" key="3">
    <source>
        <dbReference type="ARBA" id="ARBA00023012"/>
    </source>
</evidence>
<keyword evidence="9" id="KW-1185">Reference proteome</keyword>
<name>A0A849HH49_9MICO</name>
<dbReference type="GO" id="GO:0000160">
    <property type="term" value="P:phosphorelay signal transduction system"/>
    <property type="evidence" value="ECO:0007669"/>
    <property type="project" value="UniProtKB-KW"/>
</dbReference>
<proteinExistence type="predicted"/>
<evidence type="ECO:0000313" key="8">
    <source>
        <dbReference type="EMBL" id="NNM46572.1"/>
    </source>
</evidence>
<feature type="compositionally biased region" description="Pro residues" evidence="4">
    <location>
        <begin position="1"/>
        <end position="11"/>
    </location>
</feature>
<dbReference type="Pfam" id="PF13581">
    <property type="entry name" value="HATPase_c_2"/>
    <property type="match status" value="1"/>
</dbReference>
<keyword evidence="1" id="KW-0808">Transferase</keyword>
<dbReference type="InterPro" id="IPR050482">
    <property type="entry name" value="Sensor_HK_TwoCompSys"/>
</dbReference>
<sequence length="454" mass="47950">MPTPYERPAPAPEGRAAATTATTTTAAASARPRRVYARPAEGRVIAGVSAGLAEHLGWPVRWVRIGFVLSCIPTGAGLVAYVFLWALSPQSRGGVIGGGITTIDPADPQAAARVPDPAKAKAASEERDATRVLLVGGVMVFVGLVVAAQSAGFNARLRILVPLLVVAVGAVIAWSQLDDAQRGRWLGNDSGTKRFSAARLVFGGILALAGLVIMATRGRSISAMWDIGAAVVAVLAGIALIAAPWMLRLWSDLRREQAELARATERADIAAHLHDSVLQTLALIQRKAQDPAAVVQLARAQERELRSWLYAAPTDPDVTLAAAVAEAAHEVEELHGIPVDVVSTGDRPLEDGGQALVRAVREALANACRHGEPPVSLYLEVGPAGVEAFVRDHGPGFDLDEVPEDRLGVRNSILGRMERHGGRARVRRLENGTEVSFALPPVTADAPEESHDHA</sequence>
<feature type="region of interest" description="Disordered" evidence="4">
    <location>
        <begin position="1"/>
        <end position="33"/>
    </location>
</feature>
<dbReference type="InterPro" id="IPR036890">
    <property type="entry name" value="HATPase_C_sf"/>
</dbReference>
<evidence type="ECO:0000313" key="9">
    <source>
        <dbReference type="Proteomes" id="UP000588586"/>
    </source>
</evidence>
<dbReference type="Proteomes" id="UP000588586">
    <property type="component" value="Unassembled WGS sequence"/>
</dbReference>
<evidence type="ECO:0000256" key="5">
    <source>
        <dbReference type="SAM" id="Phobius"/>
    </source>
</evidence>
<keyword evidence="5" id="KW-1133">Transmembrane helix</keyword>
<dbReference type="AlphaFoldDB" id="A0A849HH49"/>
<feature type="transmembrane region" description="Helical" evidence="5">
    <location>
        <begin position="159"/>
        <end position="177"/>
    </location>
</feature>
<dbReference type="PANTHER" id="PTHR24421:SF61">
    <property type="entry name" value="OXYGEN SENSOR HISTIDINE KINASE NREB"/>
    <property type="match status" value="1"/>
</dbReference>
<keyword evidence="3" id="KW-0902">Two-component regulatory system</keyword>
<dbReference type="Pfam" id="PF04024">
    <property type="entry name" value="PspC"/>
    <property type="match status" value="1"/>
</dbReference>
<evidence type="ECO:0000259" key="7">
    <source>
        <dbReference type="Pfam" id="PF13581"/>
    </source>
</evidence>
<dbReference type="EMBL" id="JABEPQ010000002">
    <property type="protein sequence ID" value="NNM46572.1"/>
    <property type="molecule type" value="Genomic_DNA"/>
</dbReference>
<feature type="transmembrane region" description="Helical" evidence="5">
    <location>
        <begin position="65"/>
        <end position="87"/>
    </location>
</feature>
<feature type="transmembrane region" description="Helical" evidence="5">
    <location>
        <begin position="227"/>
        <end position="247"/>
    </location>
</feature>
<dbReference type="SUPFAM" id="SSF55874">
    <property type="entry name" value="ATPase domain of HSP90 chaperone/DNA topoisomerase II/histidine kinase"/>
    <property type="match status" value="1"/>
</dbReference>
<feature type="domain" description="Histidine kinase/HSP90-like ATPase" evidence="7">
    <location>
        <begin position="322"/>
        <end position="407"/>
    </location>
</feature>
<evidence type="ECO:0000256" key="4">
    <source>
        <dbReference type="SAM" id="MobiDB-lite"/>
    </source>
</evidence>
<dbReference type="InterPro" id="IPR007168">
    <property type="entry name" value="Phageshock_PspC_N"/>
</dbReference>
<accession>A0A849HH49</accession>
<comment type="caution">
    <text evidence="8">The sequence shown here is derived from an EMBL/GenBank/DDBJ whole genome shotgun (WGS) entry which is preliminary data.</text>
</comment>
<evidence type="ECO:0000256" key="1">
    <source>
        <dbReference type="ARBA" id="ARBA00022679"/>
    </source>
</evidence>
<dbReference type="Gene3D" id="3.30.565.10">
    <property type="entry name" value="Histidine kinase-like ATPase, C-terminal domain"/>
    <property type="match status" value="1"/>
</dbReference>
<organism evidence="8 9">
    <name type="scientific">Knoellia koreensis</name>
    <dbReference type="NCBI Taxonomy" id="2730921"/>
    <lineage>
        <taxon>Bacteria</taxon>
        <taxon>Bacillati</taxon>
        <taxon>Actinomycetota</taxon>
        <taxon>Actinomycetes</taxon>
        <taxon>Micrococcales</taxon>
        <taxon>Intrasporangiaceae</taxon>
        <taxon>Knoellia</taxon>
    </lineage>
</organism>